<feature type="domain" description="Arrestin C-terminal-like" evidence="2">
    <location>
        <begin position="214"/>
        <end position="346"/>
    </location>
</feature>
<dbReference type="SMART" id="SM01017">
    <property type="entry name" value="Arrestin_C"/>
    <property type="match status" value="1"/>
</dbReference>
<dbReference type="InterPro" id="IPR050357">
    <property type="entry name" value="Arrestin_domain-protein"/>
</dbReference>
<reference evidence="3 4" key="1">
    <citation type="journal article" date="2023" name="Sci. Data">
        <title>Genome assembly of the Korean intertidal mud-creeper Batillaria attramentaria.</title>
        <authorList>
            <person name="Patra A.K."/>
            <person name="Ho P.T."/>
            <person name="Jun S."/>
            <person name="Lee S.J."/>
            <person name="Kim Y."/>
            <person name="Won Y.J."/>
        </authorList>
    </citation>
    <scope>NUCLEOTIDE SEQUENCE [LARGE SCALE GENOMIC DNA]</scope>
    <source>
        <strain evidence="3">Wonlab-2016</strain>
    </source>
</reference>
<dbReference type="Pfam" id="PF02752">
    <property type="entry name" value="Arrestin_C"/>
    <property type="match status" value="1"/>
</dbReference>
<evidence type="ECO:0000313" key="3">
    <source>
        <dbReference type="EMBL" id="KAK7477661.1"/>
    </source>
</evidence>
<dbReference type="PANTHER" id="PTHR11188:SF176">
    <property type="entry name" value="ARRESTIN DOMAIN-CONTAINING PROTEIN 1"/>
    <property type="match status" value="1"/>
</dbReference>
<dbReference type="Pfam" id="PF00339">
    <property type="entry name" value="Arrestin_N"/>
    <property type="match status" value="1"/>
</dbReference>
<dbReference type="SUPFAM" id="SSF81296">
    <property type="entry name" value="E set domains"/>
    <property type="match status" value="2"/>
</dbReference>
<dbReference type="PANTHER" id="PTHR11188">
    <property type="entry name" value="ARRESTIN DOMAIN CONTAINING PROTEIN"/>
    <property type="match status" value="1"/>
</dbReference>
<dbReference type="InterPro" id="IPR011021">
    <property type="entry name" value="Arrestin-like_N"/>
</dbReference>
<proteinExistence type="inferred from homology"/>
<keyword evidence="4" id="KW-1185">Reference proteome</keyword>
<dbReference type="InterPro" id="IPR014752">
    <property type="entry name" value="Arrestin-like_C"/>
</dbReference>
<dbReference type="Gene3D" id="2.60.40.640">
    <property type="match status" value="2"/>
</dbReference>
<dbReference type="EMBL" id="JACVVK020000343">
    <property type="protein sequence ID" value="KAK7477661.1"/>
    <property type="molecule type" value="Genomic_DNA"/>
</dbReference>
<evidence type="ECO:0000256" key="1">
    <source>
        <dbReference type="ARBA" id="ARBA00005298"/>
    </source>
</evidence>
<comment type="similarity">
    <text evidence="1">Belongs to the arrestin family.</text>
</comment>
<protein>
    <recommendedName>
        <fullName evidence="2">Arrestin C-terminal-like domain-containing protein</fullName>
    </recommendedName>
</protein>
<name>A0ABD0JSD0_9CAEN</name>
<sequence length="362" mass="40009">MGKITTFEIFVNNSEGGSVKAGETFSGEVFLELSGDIDVNGEENAAWNLSCHGLNGKSLVFSAVVNAPPCTKVRVTFTGRSHVQWAEAQKTAPMAEIQTSVVDPVVGEELYVSDQIKLFPPYTRSHCESVVLKKGSHSFSFEFTVPETAPSSFSGSHGYVRYVLKATVERPWKVEVNTRILTVLSELDLNLKPAAKESVELSDSMKITTFPLFSDGECRATMRLSRKGFLPGETIPVELAIHNDSHHELHKASLQLKMTIKYKVTGKVCTNELVLAKSRLGRVPAGRTFEGFDRKLRVPKTCPPTGLPGCHLISIKYNVELRIKPSLLSLKRLKLNTNIIIGTKPLDMSFNDSPPDYYTCCR</sequence>
<comment type="caution">
    <text evidence="3">The sequence shown here is derived from an EMBL/GenBank/DDBJ whole genome shotgun (WGS) entry which is preliminary data.</text>
</comment>
<organism evidence="3 4">
    <name type="scientific">Batillaria attramentaria</name>
    <dbReference type="NCBI Taxonomy" id="370345"/>
    <lineage>
        <taxon>Eukaryota</taxon>
        <taxon>Metazoa</taxon>
        <taxon>Spiralia</taxon>
        <taxon>Lophotrochozoa</taxon>
        <taxon>Mollusca</taxon>
        <taxon>Gastropoda</taxon>
        <taxon>Caenogastropoda</taxon>
        <taxon>Sorbeoconcha</taxon>
        <taxon>Cerithioidea</taxon>
        <taxon>Batillariidae</taxon>
        <taxon>Batillaria</taxon>
    </lineage>
</organism>
<dbReference type="AlphaFoldDB" id="A0ABD0JSD0"/>
<gene>
    <name evidence="3" type="ORF">BaRGS_00031045</name>
</gene>
<dbReference type="Proteomes" id="UP001519460">
    <property type="component" value="Unassembled WGS sequence"/>
</dbReference>
<evidence type="ECO:0000313" key="4">
    <source>
        <dbReference type="Proteomes" id="UP001519460"/>
    </source>
</evidence>
<accession>A0ABD0JSD0</accession>
<evidence type="ECO:0000259" key="2">
    <source>
        <dbReference type="SMART" id="SM01017"/>
    </source>
</evidence>
<dbReference type="InterPro" id="IPR011022">
    <property type="entry name" value="Arrestin_C-like"/>
</dbReference>
<dbReference type="InterPro" id="IPR014756">
    <property type="entry name" value="Ig_E-set"/>
</dbReference>